<comment type="caution">
    <text evidence="2">The sequence shown here is derived from an EMBL/GenBank/DDBJ whole genome shotgun (WGS) entry which is preliminary data.</text>
</comment>
<gene>
    <name evidence="2" type="ORF">GRF29_19g491355</name>
</gene>
<evidence type="ECO:0000313" key="2">
    <source>
        <dbReference type="EMBL" id="KAK3214541.1"/>
    </source>
</evidence>
<feature type="compositionally biased region" description="Basic and acidic residues" evidence="1">
    <location>
        <begin position="534"/>
        <end position="545"/>
    </location>
</feature>
<protein>
    <submittedName>
        <fullName evidence="2">Uncharacterized protein</fullName>
    </submittedName>
</protein>
<feature type="compositionally biased region" description="Polar residues" evidence="1">
    <location>
        <begin position="259"/>
        <end position="272"/>
    </location>
</feature>
<feature type="compositionally biased region" description="Polar residues" evidence="1">
    <location>
        <begin position="483"/>
        <end position="492"/>
    </location>
</feature>
<sequence length="698" mass="79262">MSALRLCRDWKPKLCQSADFFTYGPSKLVEVYDGERHVPALLIGRTLALKIDRAIHSGHAHSELYAEETEKMRNYSDEQAKAEGDIATLDPQIRRLERLVENADLEGGERYLAPLFELQTKKKKIERTGKSRDVAERKWRAIGPDFDEIWKKGGFIDKKHLAAPAVQPELVHQAQHHLHMLHNSVSKAKQAFDAHVKKTSGSLTFVGLRLREALRIVEEDYKKHYEQWLQLGLLKQHLDVVGRESDGEVSGYNQVAEQLSNPPAANLGNTGNAEKAKNNQENDVQNGQRANTKIHAGKGETAVRKHHDRVQNNPRSYSDYPETPREENVRRSNLQDNRQPNDRVQNNHRHNDHQRLPPQQIVRSAKTGVNQPSHLTKNNTDRELRNPPEPQELGMDWSTTRSYTTDEVNVEPLSSPPQIHPIPAFGIPATFGAIAPPAQRDVLPAIHSINAIDNQRPHDAPRTGEKLPPHHSHSQEPSFEPINRSNNATSSAQKRKASGHRETNDEPTHKRQRLPPHDRPSSPHTHRRPSTPSLRERVLERRDSRPPGSSDRPRFPSRTQESRTPDPDSPFKYSYRRKDRNGTREASSQPGPTSQHQATARGQHIQQETTADRQQRNPLSTLPEDDEPTTAQGHLVGKKTPVERQQRKSSRALPGDAERGIAQGKRTEKYTHVSKNTSVERRQRNRPPTLPEDDDDML</sequence>
<feature type="compositionally biased region" description="Basic and acidic residues" evidence="1">
    <location>
        <begin position="455"/>
        <end position="468"/>
    </location>
</feature>
<feature type="compositionally biased region" description="Basic and acidic residues" evidence="1">
    <location>
        <begin position="499"/>
        <end position="521"/>
    </location>
</feature>
<accession>A0AAN6M5L3</accession>
<organism evidence="2 3">
    <name type="scientific">Pseudopithomyces chartarum</name>
    <dbReference type="NCBI Taxonomy" id="1892770"/>
    <lineage>
        <taxon>Eukaryota</taxon>
        <taxon>Fungi</taxon>
        <taxon>Dikarya</taxon>
        <taxon>Ascomycota</taxon>
        <taxon>Pezizomycotina</taxon>
        <taxon>Dothideomycetes</taxon>
        <taxon>Pleosporomycetidae</taxon>
        <taxon>Pleosporales</taxon>
        <taxon>Massarineae</taxon>
        <taxon>Didymosphaeriaceae</taxon>
        <taxon>Pseudopithomyces</taxon>
    </lineage>
</organism>
<proteinExistence type="predicted"/>
<feature type="compositionally biased region" description="Polar residues" evidence="1">
    <location>
        <begin position="331"/>
        <end position="344"/>
    </location>
</feature>
<dbReference type="Proteomes" id="UP001280581">
    <property type="component" value="Unassembled WGS sequence"/>
</dbReference>
<dbReference type="EMBL" id="WVTA01000003">
    <property type="protein sequence ID" value="KAK3214541.1"/>
    <property type="molecule type" value="Genomic_DNA"/>
</dbReference>
<keyword evidence="3" id="KW-1185">Reference proteome</keyword>
<feature type="compositionally biased region" description="Polar residues" evidence="1">
    <location>
        <begin position="584"/>
        <end position="609"/>
    </location>
</feature>
<dbReference type="AlphaFoldDB" id="A0AAN6M5L3"/>
<feature type="region of interest" description="Disordered" evidence="1">
    <location>
        <begin position="454"/>
        <end position="698"/>
    </location>
</feature>
<feature type="compositionally biased region" description="Polar residues" evidence="1">
    <location>
        <begin position="281"/>
        <end position="291"/>
    </location>
</feature>
<evidence type="ECO:0000256" key="1">
    <source>
        <dbReference type="SAM" id="MobiDB-lite"/>
    </source>
</evidence>
<feature type="region of interest" description="Disordered" evidence="1">
    <location>
        <begin position="259"/>
        <end position="398"/>
    </location>
</feature>
<evidence type="ECO:0000313" key="3">
    <source>
        <dbReference type="Proteomes" id="UP001280581"/>
    </source>
</evidence>
<reference evidence="2 3" key="1">
    <citation type="submission" date="2021-02" db="EMBL/GenBank/DDBJ databases">
        <title>Genome assembly of Pseudopithomyces chartarum.</title>
        <authorList>
            <person name="Jauregui R."/>
            <person name="Singh J."/>
            <person name="Voisey C."/>
        </authorList>
    </citation>
    <scope>NUCLEOTIDE SEQUENCE [LARGE SCALE GENOMIC DNA]</scope>
    <source>
        <strain evidence="2 3">AGR01</strain>
    </source>
</reference>
<name>A0AAN6M5L3_9PLEO</name>
<feature type="compositionally biased region" description="Polar residues" evidence="1">
    <location>
        <begin position="367"/>
        <end position="378"/>
    </location>
</feature>